<dbReference type="Pfam" id="PF00432">
    <property type="entry name" value="Prenyltrans"/>
    <property type="match status" value="1"/>
</dbReference>
<feature type="domain" description="Prenyltransferase alpha-alpha toroid" evidence="14">
    <location>
        <begin position="98"/>
        <end position="435"/>
    </location>
</feature>
<evidence type="ECO:0000256" key="4">
    <source>
        <dbReference type="ARBA" id="ARBA00015798"/>
    </source>
</evidence>
<dbReference type="InterPro" id="IPR001330">
    <property type="entry name" value="Prenyltrans"/>
</dbReference>
<feature type="region of interest" description="Disordered" evidence="12">
    <location>
        <begin position="768"/>
        <end position="787"/>
    </location>
</feature>
<feature type="compositionally biased region" description="Basic and acidic residues" evidence="12">
    <location>
        <begin position="802"/>
        <end position="818"/>
    </location>
</feature>
<comment type="cofactor">
    <cofactor evidence="1">
        <name>Zn(2+)</name>
        <dbReference type="ChEBI" id="CHEBI:29105"/>
    </cofactor>
</comment>
<feature type="transmembrane region" description="Helical" evidence="13">
    <location>
        <begin position="1125"/>
        <end position="1151"/>
    </location>
</feature>
<organism evidence="15 16">
    <name type="scientific">Drechslerella dactyloides</name>
    <name type="common">Nematode-trapping fungus</name>
    <name type="synonym">Arthrobotrys dactyloides</name>
    <dbReference type="NCBI Taxonomy" id="74499"/>
    <lineage>
        <taxon>Eukaryota</taxon>
        <taxon>Fungi</taxon>
        <taxon>Dikarya</taxon>
        <taxon>Ascomycota</taxon>
        <taxon>Pezizomycotina</taxon>
        <taxon>Orbiliomycetes</taxon>
        <taxon>Orbiliales</taxon>
        <taxon>Orbiliaceae</taxon>
        <taxon>Drechslerella</taxon>
    </lineage>
</organism>
<feature type="transmembrane region" description="Helical" evidence="13">
    <location>
        <begin position="626"/>
        <end position="645"/>
    </location>
</feature>
<evidence type="ECO:0000313" key="15">
    <source>
        <dbReference type="EMBL" id="KAJ6262772.1"/>
    </source>
</evidence>
<keyword evidence="13" id="KW-1133">Transmembrane helix</keyword>
<keyword evidence="5" id="KW-0637">Prenyltransferase</keyword>
<dbReference type="GO" id="GO:0005965">
    <property type="term" value="C:protein farnesyltransferase complex"/>
    <property type="evidence" value="ECO:0007669"/>
    <property type="project" value="InterPro"/>
</dbReference>
<feature type="region of interest" description="Disordered" evidence="12">
    <location>
        <begin position="1011"/>
        <end position="1031"/>
    </location>
</feature>
<dbReference type="EC" id="2.5.1.58" evidence="3"/>
<dbReference type="InterPro" id="IPR008930">
    <property type="entry name" value="Terpenoid_cyclase/PrenylTrfase"/>
</dbReference>
<feature type="transmembrane region" description="Helical" evidence="13">
    <location>
        <begin position="1188"/>
        <end position="1207"/>
    </location>
</feature>
<keyword evidence="9" id="KW-0862">Zinc</keyword>
<dbReference type="Proteomes" id="UP001221413">
    <property type="component" value="Unassembled WGS sequence"/>
</dbReference>
<feature type="region of interest" description="Disordered" evidence="12">
    <location>
        <begin position="1"/>
        <end position="51"/>
    </location>
</feature>
<reference evidence="15" key="1">
    <citation type="submission" date="2023-01" db="EMBL/GenBank/DDBJ databases">
        <title>The chitinases involved in constricting ring structure development in the nematode-trapping fungus Drechslerella dactyloides.</title>
        <authorList>
            <person name="Wang R."/>
            <person name="Zhang L."/>
            <person name="Tang P."/>
            <person name="Li S."/>
            <person name="Liang L."/>
        </authorList>
    </citation>
    <scope>NUCLEOTIDE SEQUENCE</scope>
    <source>
        <strain evidence="15">YMF1.00031</strain>
    </source>
</reference>
<evidence type="ECO:0000256" key="10">
    <source>
        <dbReference type="ARBA" id="ARBA00030182"/>
    </source>
</evidence>
<feature type="transmembrane region" description="Helical" evidence="13">
    <location>
        <begin position="592"/>
        <end position="614"/>
    </location>
</feature>
<evidence type="ECO:0000256" key="1">
    <source>
        <dbReference type="ARBA" id="ARBA00001947"/>
    </source>
</evidence>
<feature type="compositionally biased region" description="Acidic residues" evidence="12">
    <location>
        <begin position="37"/>
        <end position="46"/>
    </location>
</feature>
<feature type="region of interest" description="Disordered" evidence="12">
    <location>
        <begin position="927"/>
        <end position="947"/>
    </location>
</feature>
<dbReference type="PANTHER" id="PTHR11774">
    <property type="entry name" value="GERANYLGERANYL TRANSFERASE TYPE BETA SUBUNIT"/>
    <property type="match status" value="1"/>
</dbReference>
<evidence type="ECO:0000256" key="11">
    <source>
        <dbReference type="ARBA" id="ARBA00032909"/>
    </source>
</evidence>
<evidence type="ECO:0000259" key="14">
    <source>
        <dbReference type="Pfam" id="PF00432"/>
    </source>
</evidence>
<feature type="compositionally biased region" description="Acidic residues" evidence="12">
    <location>
        <begin position="819"/>
        <end position="837"/>
    </location>
</feature>
<dbReference type="GO" id="GO:0004660">
    <property type="term" value="F:protein farnesyltransferase activity"/>
    <property type="evidence" value="ECO:0007669"/>
    <property type="project" value="UniProtKB-EC"/>
</dbReference>
<keyword evidence="13" id="KW-0812">Transmembrane</keyword>
<dbReference type="CDD" id="cd02893">
    <property type="entry name" value="FTase"/>
    <property type="match status" value="1"/>
</dbReference>
<dbReference type="AlphaFoldDB" id="A0AAD6J2T6"/>
<evidence type="ECO:0000256" key="9">
    <source>
        <dbReference type="ARBA" id="ARBA00022833"/>
    </source>
</evidence>
<comment type="caution">
    <text evidence="15">The sequence shown here is derived from an EMBL/GenBank/DDBJ whole genome shotgun (WGS) entry which is preliminary data.</text>
</comment>
<dbReference type="SUPFAM" id="SSF48239">
    <property type="entry name" value="Terpenoid cyclases/Protein prenyltransferases"/>
    <property type="match status" value="1"/>
</dbReference>
<accession>A0AAD6J2T6</accession>
<gene>
    <name evidence="15" type="ORF">Dda_1329</name>
</gene>
<dbReference type="EMBL" id="JAQGDS010000002">
    <property type="protein sequence ID" value="KAJ6262772.1"/>
    <property type="molecule type" value="Genomic_DNA"/>
</dbReference>
<feature type="compositionally biased region" description="Basic residues" evidence="12">
    <location>
        <begin position="1"/>
        <end position="17"/>
    </location>
</feature>
<evidence type="ECO:0000256" key="8">
    <source>
        <dbReference type="ARBA" id="ARBA00022737"/>
    </source>
</evidence>
<dbReference type="PANTHER" id="PTHR11774:SF6">
    <property type="entry name" value="PROTEIN FARNESYLTRANSFERASE SUBUNIT BETA"/>
    <property type="match status" value="1"/>
</dbReference>
<evidence type="ECO:0000256" key="7">
    <source>
        <dbReference type="ARBA" id="ARBA00022723"/>
    </source>
</evidence>
<name>A0AAD6J2T6_DREDA</name>
<evidence type="ECO:0000256" key="6">
    <source>
        <dbReference type="ARBA" id="ARBA00022679"/>
    </source>
</evidence>
<feature type="region of interest" description="Disordered" evidence="12">
    <location>
        <begin position="731"/>
        <end position="762"/>
    </location>
</feature>
<keyword evidence="7" id="KW-0479">Metal-binding</keyword>
<evidence type="ECO:0000256" key="13">
    <source>
        <dbReference type="SAM" id="Phobius"/>
    </source>
</evidence>
<keyword evidence="6" id="KW-0808">Transferase</keyword>
<comment type="similarity">
    <text evidence="2">Belongs to the protein prenyltransferase subunit beta family.</text>
</comment>
<feature type="transmembrane region" description="Helical" evidence="13">
    <location>
        <begin position="1163"/>
        <end position="1181"/>
    </location>
</feature>
<protein>
    <recommendedName>
        <fullName evidence="4">Protein farnesyltransferase subunit beta</fullName>
        <ecNumber evidence="3">2.5.1.58</ecNumber>
    </recommendedName>
    <alternativeName>
        <fullName evidence="10">CAAX farnesyltransferase subunit beta</fullName>
    </alternativeName>
    <alternativeName>
        <fullName evidence="11">Ras proteins prenyltransferase subunit beta</fullName>
    </alternativeName>
</protein>
<evidence type="ECO:0000256" key="3">
    <source>
        <dbReference type="ARBA" id="ARBA00012702"/>
    </source>
</evidence>
<dbReference type="Gene3D" id="1.50.10.20">
    <property type="match status" value="1"/>
</dbReference>
<feature type="region of interest" description="Disordered" evidence="12">
    <location>
        <begin position="800"/>
        <end position="886"/>
    </location>
</feature>
<dbReference type="InterPro" id="IPR026872">
    <property type="entry name" value="FTB"/>
</dbReference>
<evidence type="ECO:0000256" key="2">
    <source>
        <dbReference type="ARBA" id="ARBA00010497"/>
    </source>
</evidence>
<evidence type="ECO:0000313" key="16">
    <source>
        <dbReference type="Proteomes" id="UP001221413"/>
    </source>
</evidence>
<sequence>MSSHRRLIGSKAKRKVYFPKNRSGGMAPPENNPAQGEGEEQTEETDPSSYWSAHEQVPAMHLKLPLLIDGHVTETSTKQLGTAQNIMKHVKETPLPELDRAMHVDFLLGPLHDGLSSRYSGLDASRPWIFYWCINALALLGEDVGRYNERAISSLKPLQHRDGGFGGGNGQTQHMASVYAVVLTLAITAHHASRDLPEAERFEVYTRSFSWINRQRLLQWIRRIKLPNGGFKVNEGGEEDVRAGYCALVTLALLGFDDEELRGDPSKGEKPLLDGVLDYFKRCQTWEGGIAAKQNSEAHGGYAFCVLAALCLLGEPREVLRTYLDLDRFISWLSARQYAPEGGFSGRTNKLVDGCYSTWVGGCWALVEAAANGIESVGLSFKAQVGSMWSRKALIRYILTCCQGPRGGLRDKPGIYPDFYHSNYVLIGLSAAQNYYYYDNDESESGGSARLGEGSPFRNAFCWKASRNVPKPSDPRDGRGGGWEEGLVPNEEDWVGLRRRPVRFDCPHDSRFPPSPALTLVCHHHHNLSSTSSAPPSSAVVVAGAMRPGLHRYVLPPALLLLHGLLLLPILVPYRPDNSSYPDSSLNFALHAAPYALPLGCLAFATVALSRFLTSLQLLPVSERRPVAILLFFIAIVEEIVRWVLVKCLSTMEGGGGGYGAKHPEPNHHGSLSRGHYGFPESSSVEVAPGIWEGIYLMGWVWSALESMHIWWLLRPTPAIEYTIPSGLGDPPVASRPQSYHSWRKEHAKKRSTDSTIRTIRGFPRRPNSFCVDMEQSSPDDRRFRPLSADNTFVQRGLLSGFDDRASSPELSRRSTREEDNDAGDEETSATDNDNDGIDSPLTPTIYRPAYHTAVPTQFTRPPANDEDDGQEESTPTQQKHNAGFFMPGSATSGSDYFGTREPAWTVSSPISPKRQVPELSRRLNTLTSDSETESALSGTQTPLLSSSIPLEPEQESLLDHTQIPSYGSTQNLPSTLLPPPLLDLQSNPPQAATAYRPTITSHPSYISVTTGDEAEDESDTQGKGGNFGRAYHPHPAFSSSYIHRHFPSSVLSNTTYGQLTPTNTPPRQLRPKLMMSQTMPIRKGKAKRPRSYPGIGQQPFPPIESIMNSENRCRMRMNGVEVDSVSFVLTLFWAIIAAFQHTGFGLWYVWFPTPIFEHTVQWWSIVFFFGVAFSKAIYVAQSGSGWITAYVGASLICHKFGDITIRNYLLTLSSRDGLLWPTTIGCAASSFVLYFVALILAFGASSESRLAIIIVEF</sequence>
<evidence type="ECO:0000256" key="5">
    <source>
        <dbReference type="ARBA" id="ARBA00022602"/>
    </source>
</evidence>
<keyword evidence="13" id="KW-0472">Membrane</keyword>
<dbReference type="InterPro" id="IPR045089">
    <property type="entry name" value="PGGT1B-like"/>
</dbReference>
<keyword evidence="8" id="KW-0677">Repeat</keyword>
<proteinExistence type="inferred from homology"/>
<feature type="transmembrane region" description="Helical" evidence="13">
    <location>
        <begin position="1219"/>
        <end position="1243"/>
    </location>
</feature>
<feature type="transmembrane region" description="Helical" evidence="13">
    <location>
        <begin position="553"/>
        <end position="572"/>
    </location>
</feature>
<keyword evidence="16" id="KW-1185">Reference proteome</keyword>
<dbReference type="GO" id="GO:0046872">
    <property type="term" value="F:metal ion binding"/>
    <property type="evidence" value="ECO:0007669"/>
    <property type="project" value="UniProtKB-KW"/>
</dbReference>
<evidence type="ECO:0000256" key="12">
    <source>
        <dbReference type="SAM" id="MobiDB-lite"/>
    </source>
</evidence>